<dbReference type="Proteomes" id="UP000006048">
    <property type="component" value="Chromosome"/>
</dbReference>
<keyword evidence="1" id="KW-0444">Lipid biosynthesis</keyword>
<name>I4B8A1_TURPD</name>
<keyword evidence="3 7" id="KW-0808">Transferase</keyword>
<protein>
    <submittedName>
        <fullName evidence="7">UDP-3-O-(3-hydroxymyristoyl) glucosamine N-acyltransferase</fullName>
        <ecNumber evidence="7">2.3.1.191</ecNumber>
    </submittedName>
</protein>
<evidence type="ECO:0000313" key="7">
    <source>
        <dbReference type="EMBL" id="AFM13508.1"/>
    </source>
</evidence>
<feature type="domain" description="Mannose-1-phosphate guanyltransferase C-terminal" evidence="6">
    <location>
        <begin position="112"/>
        <end position="189"/>
    </location>
</feature>
<sequence length="356" mass="38278">MVLAELAGRIGARVQGDSQRAVKGVGDLELLRVRDTQRRPDRDLIYYVESKKVLNENPVARECEVVLTTEALAANFQIALVVPDLEPRLAFIRLLEFFEAVPPAVHAPEPLLFVHPTAKVHESAVLGPGVVILGDAVVGAGCIIHANSVIEQNVQIGAGTVIHPHVVLKFGTRIGEQCIVHSGTVIGADGFGFYDKNNKRYKIPQIGNVEIGSHVEIGASVTIDRATIESTRVGNYTKLDDQVHIGHNCQVGEYVYIAGNTVLAGSVIVDDHVTMGGQSAISGRVRLAKGTFVMGLTGMAQSSEPGGMYFGIPARPAREMHKINNALGYLPTLLKRVAHLEEIAGVARAEEQRSPD</sequence>
<evidence type="ECO:0000313" key="8">
    <source>
        <dbReference type="Proteomes" id="UP000006048"/>
    </source>
</evidence>
<dbReference type="NCBIfam" id="NF002060">
    <property type="entry name" value="PRK00892.1"/>
    <property type="match status" value="1"/>
</dbReference>
<dbReference type="GO" id="GO:0009245">
    <property type="term" value="P:lipid A biosynthetic process"/>
    <property type="evidence" value="ECO:0007669"/>
    <property type="project" value="UniProtKB-KW"/>
</dbReference>
<dbReference type="InterPro" id="IPR056729">
    <property type="entry name" value="GMPPB_C"/>
</dbReference>
<evidence type="ECO:0000256" key="4">
    <source>
        <dbReference type="ARBA" id="ARBA00023098"/>
    </source>
</evidence>
<dbReference type="PATRIC" id="fig|869212.3.peg.2891"/>
<dbReference type="HOGENOM" id="CLU_049865_0_0_12"/>
<evidence type="ECO:0000256" key="5">
    <source>
        <dbReference type="ARBA" id="ARBA00023315"/>
    </source>
</evidence>
<dbReference type="SUPFAM" id="SSF51161">
    <property type="entry name" value="Trimeric LpxA-like enzymes"/>
    <property type="match status" value="1"/>
</dbReference>
<gene>
    <name evidence="7" type="ordered locus">Turpa_2869</name>
</gene>
<dbReference type="RefSeq" id="WP_014804010.1">
    <property type="nucleotide sequence ID" value="NC_018020.1"/>
</dbReference>
<dbReference type="GO" id="GO:0016410">
    <property type="term" value="F:N-acyltransferase activity"/>
    <property type="evidence" value="ECO:0007669"/>
    <property type="project" value="InterPro"/>
</dbReference>
<evidence type="ECO:0000256" key="1">
    <source>
        <dbReference type="ARBA" id="ARBA00022516"/>
    </source>
</evidence>
<dbReference type="InterPro" id="IPR011004">
    <property type="entry name" value="Trimer_LpxA-like_sf"/>
</dbReference>
<keyword evidence="8" id="KW-1185">Reference proteome</keyword>
<dbReference type="CDD" id="cd03352">
    <property type="entry name" value="LbH_LpxD"/>
    <property type="match status" value="1"/>
</dbReference>
<dbReference type="PANTHER" id="PTHR43378:SF2">
    <property type="entry name" value="UDP-3-O-ACYLGLUCOSAMINE N-ACYLTRANSFERASE 1, MITOCHONDRIAL-RELATED"/>
    <property type="match status" value="1"/>
</dbReference>
<dbReference type="Gene3D" id="2.160.10.10">
    <property type="entry name" value="Hexapeptide repeat proteins"/>
    <property type="match status" value="1"/>
</dbReference>
<dbReference type="STRING" id="869212.Turpa_2869"/>
<evidence type="ECO:0000256" key="2">
    <source>
        <dbReference type="ARBA" id="ARBA00022556"/>
    </source>
</evidence>
<dbReference type="GO" id="GO:0103118">
    <property type="term" value="F:UDP-3-O-[(3R)-3-hydroxyacyl]-glucosamine N-acyltransferase activity"/>
    <property type="evidence" value="ECO:0007669"/>
    <property type="project" value="UniProtKB-EC"/>
</dbReference>
<feature type="domain" description="Mannose-1-phosphate guanyltransferase C-terminal" evidence="6">
    <location>
        <begin position="208"/>
        <end position="277"/>
    </location>
</feature>
<accession>I4B8A1</accession>
<dbReference type="NCBIfam" id="TIGR01853">
    <property type="entry name" value="lipid_A_lpxD"/>
    <property type="match status" value="1"/>
</dbReference>
<dbReference type="Pfam" id="PF25087">
    <property type="entry name" value="GMPPB_C"/>
    <property type="match status" value="2"/>
</dbReference>
<dbReference type="InterPro" id="IPR007691">
    <property type="entry name" value="LpxD"/>
</dbReference>
<dbReference type="OrthoDB" id="9784739at2"/>
<evidence type="ECO:0000256" key="3">
    <source>
        <dbReference type="ARBA" id="ARBA00022679"/>
    </source>
</evidence>
<reference evidence="7 8" key="1">
    <citation type="submission" date="2012-06" db="EMBL/GenBank/DDBJ databases">
        <title>The complete chromosome of genome of Turneriella parva DSM 21527.</title>
        <authorList>
            <consortium name="US DOE Joint Genome Institute (JGI-PGF)"/>
            <person name="Lucas S."/>
            <person name="Han J."/>
            <person name="Lapidus A."/>
            <person name="Bruce D."/>
            <person name="Goodwin L."/>
            <person name="Pitluck S."/>
            <person name="Peters L."/>
            <person name="Kyrpides N."/>
            <person name="Mavromatis K."/>
            <person name="Ivanova N."/>
            <person name="Mikhailova N."/>
            <person name="Chertkov O."/>
            <person name="Detter J.C."/>
            <person name="Tapia R."/>
            <person name="Han C."/>
            <person name="Land M."/>
            <person name="Hauser L."/>
            <person name="Markowitz V."/>
            <person name="Cheng J.-F."/>
            <person name="Hugenholtz P."/>
            <person name="Woyke T."/>
            <person name="Wu D."/>
            <person name="Gronow S."/>
            <person name="Wellnitz S."/>
            <person name="Brambilla E."/>
            <person name="Klenk H.-P."/>
            <person name="Eisen J.A."/>
        </authorList>
    </citation>
    <scope>NUCLEOTIDE SEQUENCE [LARGE SCALE GENOMIC DNA]</scope>
    <source>
        <strain evidence="8">ATCC BAA-1111 / DSM 21527 / NCTC 11395 / H</strain>
    </source>
</reference>
<keyword evidence="4" id="KW-0443">Lipid metabolism</keyword>
<keyword evidence="2" id="KW-0441">Lipid A biosynthesis</keyword>
<dbReference type="Gene3D" id="3.40.1390.10">
    <property type="entry name" value="MurE/MurF, N-terminal domain"/>
    <property type="match status" value="1"/>
</dbReference>
<dbReference type="EC" id="2.3.1.191" evidence="7"/>
<dbReference type="GO" id="GO:0016020">
    <property type="term" value="C:membrane"/>
    <property type="evidence" value="ECO:0007669"/>
    <property type="project" value="GOC"/>
</dbReference>
<dbReference type="KEGG" id="tpx:Turpa_2869"/>
<dbReference type="PANTHER" id="PTHR43378">
    <property type="entry name" value="UDP-3-O-ACYLGLUCOSAMINE N-ACYLTRANSFERASE"/>
    <property type="match status" value="1"/>
</dbReference>
<organism evidence="7 8">
    <name type="scientific">Turneriella parva (strain ATCC BAA-1111 / DSM 21527 / NCTC 11395 / H)</name>
    <name type="common">Leptospira parva</name>
    <dbReference type="NCBI Taxonomy" id="869212"/>
    <lineage>
        <taxon>Bacteria</taxon>
        <taxon>Pseudomonadati</taxon>
        <taxon>Spirochaetota</taxon>
        <taxon>Spirochaetia</taxon>
        <taxon>Leptospirales</taxon>
        <taxon>Leptospiraceae</taxon>
        <taxon>Turneriella</taxon>
    </lineage>
</organism>
<dbReference type="EMBL" id="CP002959">
    <property type="protein sequence ID" value="AFM13508.1"/>
    <property type="molecule type" value="Genomic_DNA"/>
</dbReference>
<keyword evidence="5 7" id="KW-0012">Acyltransferase</keyword>
<dbReference type="AlphaFoldDB" id="I4B8A1"/>
<proteinExistence type="predicted"/>
<evidence type="ECO:0000259" key="6">
    <source>
        <dbReference type="Pfam" id="PF25087"/>
    </source>
</evidence>